<dbReference type="GO" id="GO:0004519">
    <property type="term" value="F:endonuclease activity"/>
    <property type="evidence" value="ECO:0007669"/>
    <property type="project" value="UniProtKB-KW"/>
</dbReference>
<dbReference type="Proteomes" id="UP000602510">
    <property type="component" value="Unassembled WGS sequence"/>
</dbReference>
<evidence type="ECO:0000256" key="2">
    <source>
        <dbReference type="ARBA" id="ARBA00022723"/>
    </source>
</evidence>
<keyword evidence="4" id="KW-0540">Nuclease</keyword>
<keyword evidence="4" id="KW-0255">Endonuclease</keyword>
<evidence type="ECO:0000259" key="3">
    <source>
        <dbReference type="Pfam" id="PF13359"/>
    </source>
</evidence>
<comment type="caution">
    <text evidence="4">The sequence shown here is derived from an EMBL/GenBank/DDBJ whole genome shotgun (WGS) entry which is preliminary data.</text>
</comment>
<organism evidence="4 5">
    <name type="scientific">Phytophthora infestans</name>
    <name type="common">Potato late blight agent</name>
    <name type="synonym">Botrytis infestans</name>
    <dbReference type="NCBI Taxonomy" id="4787"/>
    <lineage>
        <taxon>Eukaryota</taxon>
        <taxon>Sar</taxon>
        <taxon>Stramenopiles</taxon>
        <taxon>Oomycota</taxon>
        <taxon>Peronosporomycetes</taxon>
        <taxon>Peronosporales</taxon>
        <taxon>Peronosporaceae</taxon>
        <taxon>Phytophthora</taxon>
    </lineage>
</organism>
<keyword evidence="5" id="KW-1185">Reference proteome</keyword>
<comment type="cofactor">
    <cofactor evidence="1">
        <name>a divalent metal cation</name>
        <dbReference type="ChEBI" id="CHEBI:60240"/>
    </cofactor>
</comment>
<dbReference type="EMBL" id="WSZM01000180">
    <property type="protein sequence ID" value="KAF4039253.1"/>
    <property type="molecule type" value="Genomic_DNA"/>
</dbReference>
<proteinExistence type="predicted"/>
<accession>A0A833SV65</accession>
<dbReference type="Pfam" id="PF13359">
    <property type="entry name" value="DDE_Tnp_4"/>
    <property type="match status" value="1"/>
</dbReference>
<dbReference type="InterPro" id="IPR027806">
    <property type="entry name" value="HARBI1_dom"/>
</dbReference>
<evidence type="ECO:0000256" key="1">
    <source>
        <dbReference type="ARBA" id="ARBA00001968"/>
    </source>
</evidence>
<dbReference type="GO" id="GO:0046872">
    <property type="term" value="F:metal ion binding"/>
    <property type="evidence" value="ECO:0007669"/>
    <property type="project" value="UniProtKB-KW"/>
</dbReference>
<evidence type="ECO:0000313" key="4">
    <source>
        <dbReference type="EMBL" id="KAF4039253.1"/>
    </source>
</evidence>
<name>A0A833SV65_PHYIN</name>
<gene>
    <name evidence="4" type="ORF">GN244_ATG08686</name>
</gene>
<keyword evidence="4" id="KW-0378">Hydrolase</keyword>
<sequence>MANGLIILLYGPVEGRRHDGYMLRASEIEAEMRKHPEFLIYGDQSYPLRSWLIVPYAGAVLTNAQKQFNFDLSKARIAVE</sequence>
<feature type="domain" description="DDE Tnp4" evidence="3">
    <location>
        <begin position="2"/>
        <end position="80"/>
    </location>
</feature>
<evidence type="ECO:0000313" key="5">
    <source>
        <dbReference type="Proteomes" id="UP000602510"/>
    </source>
</evidence>
<reference evidence="4" key="1">
    <citation type="submission" date="2020-04" db="EMBL/GenBank/DDBJ databases">
        <title>Hybrid Assembly of Korean Phytophthora infestans isolates.</title>
        <authorList>
            <person name="Prokchorchik M."/>
            <person name="Lee Y."/>
            <person name="Seo J."/>
            <person name="Cho J.-H."/>
            <person name="Park Y.-E."/>
            <person name="Jang D.-C."/>
            <person name="Im J.-S."/>
            <person name="Choi J.-G."/>
            <person name="Park H.-J."/>
            <person name="Lee G.-B."/>
            <person name="Lee Y.-G."/>
            <person name="Hong S.-Y."/>
            <person name="Cho K."/>
            <person name="Sohn K.H."/>
        </authorList>
    </citation>
    <scope>NUCLEOTIDE SEQUENCE</scope>
    <source>
        <strain evidence="4">KR_1_A1</strain>
    </source>
</reference>
<protein>
    <submittedName>
        <fullName evidence="4">DDE superfamily endonuclease</fullName>
    </submittedName>
</protein>
<dbReference type="AlphaFoldDB" id="A0A833SV65"/>
<keyword evidence="2" id="KW-0479">Metal-binding</keyword>